<accession>A0ACC5ZU09</accession>
<protein>
    <submittedName>
        <fullName evidence="1">Uncharacterized protein</fullName>
    </submittedName>
</protein>
<evidence type="ECO:0000313" key="1">
    <source>
        <dbReference type="EMBL" id="MCM2561615.1"/>
    </source>
</evidence>
<gene>
    <name evidence="1" type="ORF">M8744_05605</name>
</gene>
<comment type="caution">
    <text evidence="1">The sequence shown here is derived from an EMBL/GenBank/DDBJ whole genome shotgun (WGS) entry which is preliminary data.</text>
</comment>
<name>A0ACC5ZU09_9RHOB</name>
<organism evidence="1 2">
    <name type="scientific">Lutimaribacter degradans</name>
    <dbReference type="NCBI Taxonomy" id="2945989"/>
    <lineage>
        <taxon>Bacteria</taxon>
        <taxon>Pseudomonadati</taxon>
        <taxon>Pseudomonadota</taxon>
        <taxon>Alphaproteobacteria</taxon>
        <taxon>Rhodobacterales</taxon>
        <taxon>Roseobacteraceae</taxon>
        <taxon>Lutimaribacter</taxon>
    </lineage>
</organism>
<sequence length="191" mass="21183">MNAPDPWLGILEPDEIILWQGRPDARIDWRALSARRATVGAVTTLVAALWIGLAGNVLAPVNRPLADVLLAGAGFALLAVGLFNLFGHVLWDAYRRARTWYTLSDRRAFIATKLPFLGKQLHSYPITSDTLLTFDDCEPASIGFAFKPVPLKRNTRLRMLGFERIHDGRSVYALLRGVQGRVACDRSQGQT</sequence>
<dbReference type="EMBL" id="JAMQGO010000002">
    <property type="protein sequence ID" value="MCM2561615.1"/>
    <property type="molecule type" value="Genomic_DNA"/>
</dbReference>
<keyword evidence="2" id="KW-1185">Reference proteome</keyword>
<evidence type="ECO:0000313" key="2">
    <source>
        <dbReference type="Proteomes" id="UP001203036"/>
    </source>
</evidence>
<reference evidence="1" key="1">
    <citation type="submission" date="2022-06" db="EMBL/GenBank/DDBJ databases">
        <title>Lutimaribacter sp. EGI FJ00013, a novel bacterium isolated from a salt lake sediment enrichment.</title>
        <authorList>
            <person name="Gao L."/>
            <person name="Fang B.-Z."/>
            <person name="Li W.-J."/>
        </authorList>
    </citation>
    <scope>NUCLEOTIDE SEQUENCE</scope>
    <source>
        <strain evidence="1">EGI FJ00013</strain>
    </source>
</reference>
<proteinExistence type="predicted"/>
<dbReference type="Proteomes" id="UP001203036">
    <property type="component" value="Unassembled WGS sequence"/>
</dbReference>